<protein>
    <recommendedName>
        <fullName evidence="2">hAT-like transposase RNase-H fold domain-containing protein</fullName>
    </recommendedName>
</protein>
<dbReference type="InterPro" id="IPR025525">
    <property type="entry name" value="hAT-like_transposase_RNase-H"/>
</dbReference>
<gene>
    <name evidence="3" type="ORF">SO802_004747</name>
</gene>
<evidence type="ECO:0000313" key="3">
    <source>
        <dbReference type="EMBL" id="KAL0017678.1"/>
    </source>
</evidence>
<dbReference type="Pfam" id="PF14372">
    <property type="entry name" value="hAT-like_RNase-H"/>
    <property type="match status" value="1"/>
</dbReference>
<evidence type="ECO:0000256" key="1">
    <source>
        <dbReference type="SAM" id="MobiDB-lite"/>
    </source>
</evidence>
<dbReference type="SUPFAM" id="SSF53098">
    <property type="entry name" value="Ribonuclease H-like"/>
    <property type="match status" value="1"/>
</dbReference>
<dbReference type="PANTHER" id="PTHR23272:SF193">
    <property type="entry name" value="OS07G0624100 PROTEIN"/>
    <property type="match status" value="1"/>
</dbReference>
<dbReference type="Proteomes" id="UP001459277">
    <property type="component" value="Unassembled WGS sequence"/>
</dbReference>
<dbReference type="PANTHER" id="PTHR23272">
    <property type="entry name" value="BED FINGER-RELATED"/>
    <property type="match status" value="1"/>
</dbReference>
<feature type="domain" description="hAT-like transposase RNase-H fold" evidence="2">
    <location>
        <begin position="155"/>
        <end position="255"/>
    </location>
</feature>
<accession>A0AAW2E7T0</accession>
<evidence type="ECO:0000259" key="2">
    <source>
        <dbReference type="Pfam" id="PF14372"/>
    </source>
</evidence>
<comment type="caution">
    <text evidence="3">The sequence shown here is derived from an EMBL/GenBank/DDBJ whole genome shotgun (WGS) entry which is preliminary data.</text>
</comment>
<keyword evidence="4" id="KW-1185">Reference proteome</keyword>
<dbReference type="EMBL" id="JAZDWU010000001">
    <property type="protein sequence ID" value="KAL0017678.1"/>
    <property type="molecule type" value="Genomic_DNA"/>
</dbReference>
<sequence length="293" mass="32441">MGCGGCSGCWLVATSCGGGCWSLGDGHCHCLCLVMEPSSDAPPPSQTTPTAQAEPVATPTNAKALPPKPNDKTKVMDNASSDGTTIKFLQIVTKDWKGTVLEHEFLHMRCCAHILNLIAGDGLKEIDASIARVHEAVRTFVSFLKLFYNATKKFSGSMYVTSNTFFDEMFVIQKNISHLIKSQNHLLKNLATKMEAKFENYWGKGDKINQLLYVVVVLDPRKKMRFLKLSFSKIYGDEVANEMVDLVRKIMDRLYVDCSRVDSPNVIVPSENERTHMEGDTIGCSDPYAMANS</sequence>
<organism evidence="3 4">
    <name type="scientific">Lithocarpus litseifolius</name>
    <dbReference type="NCBI Taxonomy" id="425828"/>
    <lineage>
        <taxon>Eukaryota</taxon>
        <taxon>Viridiplantae</taxon>
        <taxon>Streptophyta</taxon>
        <taxon>Embryophyta</taxon>
        <taxon>Tracheophyta</taxon>
        <taxon>Spermatophyta</taxon>
        <taxon>Magnoliopsida</taxon>
        <taxon>eudicotyledons</taxon>
        <taxon>Gunneridae</taxon>
        <taxon>Pentapetalae</taxon>
        <taxon>rosids</taxon>
        <taxon>fabids</taxon>
        <taxon>Fagales</taxon>
        <taxon>Fagaceae</taxon>
        <taxon>Lithocarpus</taxon>
    </lineage>
</organism>
<dbReference type="InterPro" id="IPR012337">
    <property type="entry name" value="RNaseH-like_sf"/>
</dbReference>
<dbReference type="GO" id="GO:0003677">
    <property type="term" value="F:DNA binding"/>
    <property type="evidence" value="ECO:0007669"/>
    <property type="project" value="InterPro"/>
</dbReference>
<feature type="region of interest" description="Disordered" evidence="1">
    <location>
        <begin position="41"/>
        <end position="79"/>
    </location>
</feature>
<dbReference type="AlphaFoldDB" id="A0AAW2E7T0"/>
<reference evidence="3 4" key="1">
    <citation type="submission" date="2024-01" db="EMBL/GenBank/DDBJ databases">
        <title>A telomere-to-telomere, gap-free genome of sweet tea (Lithocarpus litseifolius).</title>
        <authorList>
            <person name="Zhou J."/>
        </authorList>
    </citation>
    <scope>NUCLEOTIDE SEQUENCE [LARGE SCALE GENOMIC DNA]</scope>
    <source>
        <strain evidence="3">Zhou-2022a</strain>
        <tissue evidence="3">Leaf</tissue>
    </source>
</reference>
<evidence type="ECO:0000313" key="4">
    <source>
        <dbReference type="Proteomes" id="UP001459277"/>
    </source>
</evidence>
<name>A0AAW2E7T0_9ROSI</name>
<proteinExistence type="predicted"/>